<keyword evidence="6" id="KW-0460">Magnesium</keyword>
<dbReference type="PANTHER" id="PTHR43050:SF1">
    <property type="entry name" value="SERINE RACEMASE"/>
    <property type="match status" value="1"/>
</dbReference>
<feature type="domain" description="Tryptophan synthase beta chain-like PALP" evidence="9">
    <location>
        <begin position="38"/>
        <end position="326"/>
    </location>
</feature>
<comment type="cofactor">
    <cofactor evidence="4">
        <name>Mg(2+)</name>
        <dbReference type="ChEBI" id="CHEBI:18420"/>
    </cofactor>
</comment>
<dbReference type="CDD" id="cd01562">
    <property type="entry name" value="Thr-dehyd"/>
    <property type="match status" value="1"/>
</dbReference>
<dbReference type="Pfam" id="PF00291">
    <property type="entry name" value="PALP"/>
    <property type="match status" value="1"/>
</dbReference>
<dbReference type="SUPFAM" id="SSF53686">
    <property type="entry name" value="Tryptophan synthase beta subunit-like PLP-dependent enzymes"/>
    <property type="match status" value="1"/>
</dbReference>
<evidence type="ECO:0000256" key="8">
    <source>
        <dbReference type="ARBA" id="ARBA00023239"/>
    </source>
</evidence>
<dbReference type="GO" id="GO:0003941">
    <property type="term" value="F:L-serine ammonia-lyase activity"/>
    <property type="evidence" value="ECO:0007669"/>
    <property type="project" value="TreeGrafter"/>
</dbReference>
<dbReference type="Gene3D" id="3.40.50.1100">
    <property type="match status" value="2"/>
</dbReference>
<evidence type="ECO:0000256" key="6">
    <source>
        <dbReference type="ARBA" id="ARBA00022842"/>
    </source>
</evidence>
<dbReference type="GO" id="GO:0005524">
    <property type="term" value="F:ATP binding"/>
    <property type="evidence" value="ECO:0007669"/>
    <property type="project" value="TreeGrafter"/>
</dbReference>
<dbReference type="InterPro" id="IPR036052">
    <property type="entry name" value="TrpB-like_PALP_sf"/>
</dbReference>
<evidence type="ECO:0000256" key="3">
    <source>
        <dbReference type="ARBA" id="ARBA00001936"/>
    </source>
</evidence>
<comment type="similarity">
    <text evidence="5">Belongs to the serine/threonine dehydratase family.</text>
</comment>
<dbReference type="FunFam" id="3.40.50.1100:FF:000007">
    <property type="entry name" value="L-threonine dehydratase catabolic TdcB"/>
    <property type="match status" value="1"/>
</dbReference>
<evidence type="ECO:0000259" key="9">
    <source>
        <dbReference type="Pfam" id="PF00291"/>
    </source>
</evidence>
<dbReference type="AlphaFoldDB" id="A0A6M1T6Y4"/>
<dbReference type="GO" id="GO:0018114">
    <property type="term" value="F:threonine racemase activity"/>
    <property type="evidence" value="ECO:0007669"/>
    <property type="project" value="TreeGrafter"/>
</dbReference>
<organism evidence="10 11">
    <name type="scientific">Halalkalibaculum roseum</name>
    <dbReference type="NCBI Taxonomy" id="2709311"/>
    <lineage>
        <taxon>Bacteria</taxon>
        <taxon>Pseudomonadati</taxon>
        <taxon>Balneolota</taxon>
        <taxon>Balneolia</taxon>
        <taxon>Balneolales</taxon>
        <taxon>Balneolaceae</taxon>
        <taxon>Halalkalibaculum</taxon>
    </lineage>
</organism>
<dbReference type="GO" id="GO:0070179">
    <property type="term" value="P:D-serine biosynthetic process"/>
    <property type="evidence" value="ECO:0007669"/>
    <property type="project" value="TreeGrafter"/>
</dbReference>
<dbReference type="InterPro" id="IPR000634">
    <property type="entry name" value="Ser/Thr_deHydtase_PyrdxlP-BS"/>
</dbReference>
<accession>A0A6M1T6Y4</accession>
<dbReference type="EMBL" id="JAALLT010000002">
    <property type="protein sequence ID" value="NGP76033.1"/>
    <property type="molecule type" value="Genomic_DNA"/>
</dbReference>
<dbReference type="GO" id="GO:0030378">
    <property type="term" value="F:serine racemase activity"/>
    <property type="evidence" value="ECO:0007669"/>
    <property type="project" value="TreeGrafter"/>
</dbReference>
<comment type="cofactor">
    <cofactor evidence="1">
        <name>Ca(2+)</name>
        <dbReference type="ChEBI" id="CHEBI:29108"/>
    </cofactor>
</comment>
<keyword evidence="11" id="KW-1185">Reference proteome</keyword>
<proteinExistence type="inferred from homology"/>
<protein>
    <submittedName>
        <fullName evidence="10">Pyridoxal-phosphate dependent enzyme</fullName>
    </submittedName>
</protein>
<evidence type="ECO:0000256" key="7">
    <source>
        <dbReference type="ARBA" id="ARBA00022898"/>
    </source>
</evidence>
<evidence type="ECO:0000256" key="1">
    <source>
        <dbReference type="ARBA" id="ARBA00001913"/>
    </source>
</evidence>
<evidence type="ECO:0000313" key="10">
    <source>
        <dbReference type="EMBL" id="NGP76033.1"/>
    </source>
</evidence>
<dbReference type="PROSITE" id="PS00165">
    <property type="entry name" value="DEHYDRATASE_SER_THR"/>
    <property type="match status" value="1"/>
</dbReference>
<sequence>MLIDYHAKCIFNFKYQSGNITLNLPTLSDIQQAESRIREAVHRTPVLRSRQVDERTGCRVYFKCENFQRVGAFKFRGASNAVFSLSEEDSKNGVATHSSGNHAQAIALAAKMKNIPAYIVMPENSPEVKKRAVAGYGAEITFCEPTQQAREETLEKVVENTGSTFIHPYNDPRIIAGQGTSALELLQDYPDTEIILAPVGGGGLASGTAIAACGMKPEVKVIGCEPEIADDAYLSFKTGELQPSKNTQTVADGLRTGLGELTFACLQKHLHSIVTVSEEEIVSAMRYIWERMNIIIEASCAVPVAALFNDKIEDVKGKNVAIIITGGNVDLDHLPWE</sequence>
<name>A0A6M1T6Y4_9BACT</name>
<evidence type="ECO:0000256" key="2">
    <source>
        <dbReference type="ARBA" id="ARBA00001933"/>
    </source>
</evidence>
<dbReference type="Proteomes" id="UP000473278">
    <property type="component" value="Unassembled WGS sequence"/>
</dbReference>
<comment type="cofactor">
    <cofactor evidence="2">
        <name>pyridoxal 5'-phosphate</name>
        <dbReference type="ChEBI" id="CHEBI:597326"/>
    </cofactor>
</comment>
<reference evidence="10 11" key="1">
    <citation type="submission" date="2020-02" db="EMBL/GenBank/DDBJ databases">
        <title>Balneolaceae bacterium YR4-1, complete genome.</title>
        <authorList>
            <person name="Li Y."/>
            <person name="Wu S."/>
        </authorList>
    </citation>
    <scope>NUCLEOTIDE SEQUENCE [LARGE SCALE GENOMIC DNA]</scope>
    <source>
        <strain evidence="10 11">YR4-1</strain>
    </source>
</reference>
<comment type="caution">
    <text evidence="10">The sequence shown here is derived from an EMBL/GenBank/DDBJ whole genome shotgun (WGS) entry which is preliminary data.</text>
</comment>
<keyword evidence="8" id="KW-0456">Lyase</keyword>
<dbReference type="GO" id="GO:0030170">
    <property type="term" value="F:pyridoxal phosphate binding"/>
    <property type="evidence" value="ECO:0007669"/>
    <property type="project" value="InterPro"/>
</dbReference>
<evidence type="ECO:0000256" key="4">
    <source>
        <dbReference type="ARBA" id="ARBA00001946"/>
    </source>
</evidence>
<keyword evidence="7" id="KW-0663">Pyridoxal phosphate</keyword>
<comment type="cofactor">
    <cofactor evidence="3">
        <name>Mn(2+)</name>
        <dbReference type="ChEBI" id="CHEBI:29035"/>
    </cofactor>
</comment>
<evidence type="ECO:0000256" key="5">
    <source>
        <dbReference type="ARBA" id="ARBA00010869"/>
    </source>
</evidence>
<dbReference type="InterPro" id="IPR001926">
    <property type="entry name" value="TrpB-like_PALP"/>
</dbReference>
<evidence type="ECO:0000313" key="11">
    <source>
        <dbReference type="Proteomes" id="UP000473278"/>
    </source>
</evidence>
<dbReference type="GO" id="GO:0000287">
    <property type="term" value="F:magnesium ion binding"/>
    <property type="evidence" value="ECO:0007669"/>
    <property type="project" value="TreeGrafter"/>
</dbReference>
<gene>
    <name evidence="10" type="ORF">G3570_05290</name>
</gene>
<dbReference type="PANTHER" id="PTHR43050">
    <property type="entry name" value="SERINE / THREONINE RACEMASE FAMILY MEMBER"/>
    <property type="match status" value="1"/>
</dbReference>